<evidence type="ECO:0000256" key="6">
    <source>
        <dbReference type="ARBA" id="ARBA00022840"/>
    </source>
</evidence>
<dbReference type="InterPro" id="IPR004500">
    <property type="entry name" value="Pro-tRNA-synth_IIa_bac-type"/>
</dbReference>
<dbReference type="PANTHER" id="PTHR42753:SF2">
    <property type="entry name" value="PROLINE--TRNA LIGASE"/>
    <property type="match status" value="1"/>
</dbReference>
<name>A0A6I4VT33_9BACL</name>
<dbReference type="SUPFAM" id="SSF52954">
    <property type="entry name" value="Class II aaRS ABD-related"/>
    <property type="match status" value="1"/>
</dbReference>
<dbReference type="GO" id="GO:0002161">
    <property type="term" value="F:aminoacyl-tRNA deacylase activity"/>
    <property type="evidence" value="ECO:0007669"/>
    <property type="project" value="InterPro"/>
</dbReference>
<dbReference type="NCBIfam" id="TIGR00409">
    <property type="entry name" value="proS_fam_II"/>
    <property type="match status" value="1"/>
</dbReference>
<evidence type="ECO:0000256" key="9">
    <source>
        <dbReference type="ARBA" id="ARBA00047671"/>
    </source>
</evidence>
<dbReference type="Proteomes" id="UP000430692">
    <property type="component" value="Unassembled WGS sequence"/>
</dbReference>
<dbReference type="InterPro" id="IPR045864">
    <property type="entry name" value="aa-tRNA-synth_II/BPL/LPL"/>
</dbReference>
<evidence type="ECO:0000313" key="15">
    <source>
        <dbReference type="Proteomes" id="UP000430692"/>
    </source>
</evidence>
<dbReference type="Pfam" id="PF00587">
    <property type="entry name" value="tRNA-synt_2b"/>
    <property type="match status" value="1"/>
</dbReference>
<comment type="similarity">
    <text evidence="11 12">Belongs to the class-II aminoacyl-tRNA synthetase family. ProS type 1 subfamily.</text>
</comment>
<evidence type="ECO:0000256" key="2">
    <source>
        <dbReference type="ARBA" id="ARBA00011738"/>
    </source>
</evidence>
<dbReference type="FunFam" id="3.30.930.10:FF:000065">
    <property type="entry name" value="Proline--tRNA ligase"/>
    <property type="match status" value="1"/>
</dbReference>
<evidence type="ECO:0000256" key="1">
    <source>
        <dbReference type="ARBA" id="ARBA00004496"/>
    </source>
</evidence>
<comment type="caution">
    <text evidence="14">The sequence shown here is derived from an EMBL/GenBank/DDBJ whole genome shotgun (WGS) entry which is preliminary data.</text>
</comment>
<evidence type="ECO:0000256" key="8">
    <source>
        <dbReference type="ARBA" id="ARBA00023146"/>
    </source>
</evidence>
<dbReference type="InterPro" id="IPR007214">
    <property type="entry name" value="YbaK/aa-tRNA-synth-assoc-dom"/>
</dbReference>
<evidence type="ECO:0000256" key="12">
    <source>
        <dbReference type="HAMAP-Rule" id="MF_01569"/>
    </source>
</evidence>
<keyword evidence="3 12" id="KW-0963">Cytoplasm</keyword>
<evidence type="ECO:0000256" key="11">
    <source>
        <dbReference type="ARBA" id="ARBA00060755"/>
    </source>
</evidence>
<dbReference type="Gene3D" id="3.40.50.800">
    <property type="entry name" value="Anticodon-binding domain"/>
    <property type="match status" value="1"/>
</dbReference>
<dbReference type="RefSeq" id="WP_160802253.1">
    <property type="nucleotide sequence ID" value="NZ_WUUL01000010.1"/>
</dbReference>
<dbReference type="GO" id="GO:0140096">
    <property type="term" value="F:catalytic activity, acting on a protein"/>
    <property type="evidence" value="ECO:0007669"/>
    <property type="project" value="UniProtKB-ARBA"/>
</dbReference>
<dbReference type="PANTHER" id="PTHR42753">
    <property type="entry name" value="MITOCHONDRIAL RIBOSOME PROTEIN L39/PROLYL-TRNA LIGASE FAMILY MEMBER"/>
    <property type="match status" value="1"/>
</dbReference>
<dbReference type="FunFam" id="3.30.930.10:FF:000043">
    <property type="entry name" value="Proline--tRNA ligase"/>
    <property type="match status" value="1"/>
</dbReference>
<dbReference type="HAMAP" id="MF_01569">
    <property type="entry name" value="Pro_tRNA_synth_type1"/>
    <property type="match status" value="1"/>
</dbReference>
<comment type="catalytic activity">
    <reaction evidence="9 12">
        <text>tRNA(Pro) + L-proline + ATP = L-prolyl-tRNA(Pro) + AMP + diphosphate</text>
        <dbReference type="Rhea" id="RHEA:14305"/>
        <dbReference type="Rhea" id="RHEA-COMP:9700"/>
        <dbReference type="Rhea" id="RHEA-COMP:9702"/>
        <dbReference type="ChEBI" id="CHEBI:30616"/>
        <dbReference type="ChEBI" id="CHEBI:33019"/>
        <dbReference type="ChEBI" id="CHEBI:60039"/>
        <dbReference type="ChEBI" id="CHEBI:78442"/>
        <dbReference type="ChEBI" id="CHEBI:78532"/>
        <dbReference type="ChEBI" id="CHEBI:456215"/>
        <dbReference type="EC" id="6.1.1.15"/>
    </reaction>
</comment>
<evidence type="ECO:0000256" key="4">
    <source>
        <dbReference type="ARBA" id="ARBA00022598"/>
    </source>
</evidence>
<comment type="subunit">
    <text evidence="2 12">Homodimer.</text>
</comment>
<dbReference type="InterPro" id="IPR006195">
    <property type="entry name" value="aa-tRNA-synth_II"/>
</dbReference>
<dbReference type="NCBIfam" id="NF006625">
    <property type="entry name" value="PRK09194.1"/>
    <property type="match status" value="1"/>
</dbReference>
<comment type="subcellular location">
    <subcellularLocation>
        <location evidence="1 12">Cytoplasm</location>
    </subcellularLocation>
</comment>
<comment type="function">
    <text evidence="10 12">Catalyzes the attachment of proline to tRNA(Pro) in a two-step reaction: proline is first activated by ATP to form Pro-AMP and then transferred to the acceptor end of tRNA(Pro). As ProRS can inadvertently accommodate and process non-cognate amino acids such as alanine and cysteine, to avoid such errors it has two additional distinct editing activities against alanine. One activity is designated as 'pretransfer' editing and involves the tRNA(Pro)-independent hydrolysis of activated Ala-AMP. The other activity is designated 'posttransfer' editing and involves deacylation of mischarged Ala-tRNA(Pro). The misacylated Cys-tRNA(Pro) is not edited by ProRS.</text>
</comment>
<gene>
    <name evidence="12" type="primary">proS</name>
    <name evidence="14" type="ORF">GSM42_14470</name>
</gene>
<evidence type="ECO:0000313" key="14">
    <source>
        <dbReference type="EMBL" id="MXQ54899.1"/>
    </source>
</evidence>
<dbReference type="Gene3D" id="3.30.930.10">
    <property type="entry name" value="Bira Bifunctional Protein, Domain 2"/>
    <property type="match status" value="2"/>
</dbReference>
<dbReference type="GO" id="GO:0006433">
    <property type="term" value="P:prolyl-tRNA aminoacylation"/>
    <property type="evidence" value="ECO:0007669"/>
    <property type="project" value="UniProtKB-UniRule"/>
</dbReference>
<protein>
    <recommendedName>
        <fullName evidence="12">Proline--tRNA ligase</fullName>
        <ecNumber evidence="12">6.1.1.15</ecNumber>
    </recommendedName>
    <alternativeName>
        <fullName evidence="12">Prolyl-tRNA synthetase</fullName>
        <shortName evidence="12">ProRS</shortName>
    </alternativeName>
</protein>
<dbReference type="FunFam" id="3.40.50.800:FF:000011">
    <property type="entry name" value="Proline--tRNA ligase"/>
    <property type="match status" value="1"/>
</dbReference>
<evidence type="ECO:0000256" key="5">
    <source>
        <dbReference type="ARBA" id="ARBA00022741"/>
    </source>
</evidence>
<dbReference type="GO" id="GO:0004827">
    <property type="term" value="F:proline-tRNA ligase activity"/>
    <property type="evidence" value="ECO:0007669"/>
    <property type="project" value="UniProtKB-UniRule"/>
</dbReference>
<dbReference type="InterPro" id="IPR004154">
    <property type="entry name" value="Anticodon-bd"/>
</dbReference>
<organism evidence="14 15">
    <name type="scientific">Shimazuella alba</name>
    <dbReference type="NCBI Taxonomy" id="2690964"/>
    <lineage>
        <taxon>Bacteria</taxon>
        <taxon>Bacillati</taxon>
        <taxon>Bacillota</taxon>
        <taxon>Bacilli</taxon>
        <taxon>Bacillales</taxon>
        <taxon>Thermoactinomycetaceae</taxon>
        <taxon>Shimazuella</taxon>
    </lineage>
</organism>
<evidence type="ECO:0000259" key="13">
    <source>
        <dbReference type="PROSITE" id="PS50862"/>
    </source>
</evidence>
<sequence>MRQKTAFIPTLRSVADAEMISHQLLVRAGFIRQVAAGVYNYLPLAQRVLNKISTIVREEMDRIGSQELLMPALNPAELWQESGRYDTYGPELVKLQDRHERNFILGPTHEETITDLMRKEVNTYKKLPMTLYQIQTKFRDEKRPRSGLLRGREFIMKDAYSFHADRDSLDETYKDMYQAYVNIFTRCGLEFGAVEADSGSIGGKGTHEFMVFSEAGEDKIAICTSCDYSANIEMAENVAEETIEPRDQQAPPMEKIHTPNVKTIEELVTFLNVIPSLLVKTLIFIVDGKPVMVLVRGDHEVNEIKVKNVLEATTCTMADEATIFKVTGAHPGSLGPVNVKEKITILADQALRSMVDWNIGANEDGYHFIHAMEGRDFTVSRYADLRTVEEGDKCPRCGQPIRFQKGVEVGHIFKLGTRYSDAMKGNFLDANGREQTYLMGCYGIGISRTLSAVVEQHHDEGGIIWPESISPFAVHLIAVNMKDEIQRNLAEKLYRDLLQAGVEVLFDDRQERAGVKFKDADLIGIPTRIVVGSKAPDNLVEVKSRRTGESQEVMVDQVLDRIR</sequence>
<dbReference type="PRINTS" id="PR01046">
    <property type="entry name" value="TRNASYNTHPRO"/>
</dbReference>
<dbReference type="GO" id="GO:0005524">
    <property type="term" value="F:ATP binding"/>
    <property type="evidence" value="ECO:0007669"/>
    <property type="project" value="UniProtKB-UniRule"/>
</dbReference>
<keyword evidence="6 12" id="KW-0067">ATP-binding</keyword>
<dbReference type="CDD" id="cd00779">
    <property type="entry name" value="ProRS_core_prok"/>
    <property type="match status" value="1"/>
</dbReference>
<dbReference type="EMBL" id="WUUL01000010">
    <property type="protein sequence ID" value="MXQ54899.1"/>
    <property type="molecule type" value="Genomic_DNA"/>
</dbReference>
<feature type="domain" description="Aminoacyl-transfer RNA synthetases class-II family profile" evidence="13">
    <location>
        <begin position="32"/>
        <end position="466"/>
    </location>
</feature>
<dbReference type="Pfam" id="PF04073">
    <property type="entry name" value="tRNA_edit"/>
    <property type="match status" value="1"/>
</dbReference>
<dbReference type="InterPro" id="IPR036621">
    <property type="entry name" value="Anticodon-bd_dom_sf"/>
</dbReference>
<dbReference type="PROSITE" id="PS50862">
    <property type="entry name" value="AA_TRNA_LIGASE_II"/>
    <property type="match status" value="1"/>
</dbReference>
<dbReference type="CDD" id="cd00861">
    <property type="entry name" value="ProRS_anticodon_short"/>
    <property type="match status" value="1"/>
</dbReference>
<dbReference type="AlphaFoldDB" id="A0A6I4VT33"/>
<dbReference type="InterPro" id="IPR023717">
    <property type="entry name" value="Pro-tRNA-Synthase_IIa_type1"/>
</dbReference>
<evidence type="ECO:0000256" key="7">
    <source>
        <dbReference type="ARBA" id="ARBA00022917"/>
    </source>
</evidence>
<reference evidence="14 15" key="1">
    <citation type="submission" date="2019-12" db="EMBL/GenBank/DDBJ databases">
        <title>Whole-genome analyses of novel actinobacteria.</title>
        <authorList>
            <person name="Sahin N."/>
            <person name="Saygin H."/>
        </authorList>
    </citation>
    <scope>NUCLEOTIDE SEQUENCE [LARGE SCALE GENOMIC DNA]</scope>
    <source>
        <strain evidence="14 15">KC615</strain>
    </source>
</reference>
<keyword evidence="8 12" id="KW-0030">Aminoacyl-tRNA synthetase</keyword>
<dbReference type="GO" id="GO:0005829">
    <property type="term" value="C:cytosol"/>
    <property type="evidence" value="ECO:0007669"/>
    <property type="project" value="TreeGrafter"/>
</dbReference>
<accession>A0A6I4VT33</accession>
<dbReference type="Pfam" id="PF03129">
    <property type="entry name" value="HGTP_anticodon"/>
    <property type="match status" value="1"/>
</dbReference>
<keyword evidence="4 12" id="KW-0436">Ligase</keyword>
<dbReference type="CDD" id="cd04334">
    <property type="entry name" value="ProRS-INS"/>
    <property type="match status" value="1"/>
</dbReference>
<dbReference type="InterPro" id="IPR050062">
    <property type="entry name" value="Pro-tRNA_synthetase"/>
</dbReference>
<comment type="domain">
    <text evidence="12">Consists of three domains: the N-terminal catalytic domain, the editing domain and the C-terminal anticodon-binding domain.</text>
</comment>
<dbReference type="EC" id="6.1.1.15" evidence="12"/>
<keyword evidence="5 12" id="KW-0547">Nucleotide-binding</keyword>
<dbReference type="GO" id="GO:0016740">
    <property type="term" value="F:transferase activity"/>
    <property type="evidence" value="ECO:0007669"/>
    <property type="project" value="UniProtKB-ARBA"/>
</dbReference>
<dbReference type="InterPro" id="IPR044140">
    <property type="entry name" value="ProRS_anticodon_short"/>
</dbReference>
<keyword evidence="15" id="KW-1185">Reference proteome</keyword>
<keyword evidence="7 12" id="KW-0648">Protein biosynthesis</keyword>
<dbReference type="InterPro" id="IPR002316">
    <property type="entry name" value="Pro-tRNA-ligase_IIa"/>
</dbReference>
<dbReference type="InterPro" id="IPR036754">
    <property type="entry name" value="YbaK/aa-tRNA-synt-asso_dom_sf"/>
</dbReference>
<dbReference type="SUPFAM" id="SSF55681">
    <property type="entry name" value="Class II aaRS and biotin synthetases"/>
    <property type="match status" value="1"/>
</dbReference>
<dbReference type="InterPro" id="IPR033730">
    <property type="entry name" value="ProRS_core_prok"/>
</dbReference>
<dbReference type="InterPro" id="IPR002314">
    <property type="entry name" value="aa-tRNA-synt_IIb"/>
</dbReference>
<proteinExistence type="inferred from homology"/>
<evidence type="ECO:0000256" key="10">
    <source>
        <dbReference type="ARBA" id="ARBA00053664"/>
    </source>
</evidence>
<evidence type="ECO:0000256" key="3">
    <source>
        <dbReference type="ARBA" id="ARBA00022490"/>
    </source>
</evidence>
<dbReference type="PIRSF" id="PIRSF001535">
    <property type="entry name" value="ProRS_1"/>
    <property type="match status" value="1"/>
</dbReference>
<dbReference type="SUPFAM" id="SSF55826">
    <property type="entry name" value="YbaK/ProRS associated domain"/>
    <property type="match status" value="1"/>
</dbReference>